<sequence>MPLQKLTLKPGVNRENTRYTNEGGYYESDKVRFRQGTPEKIGGWQRISAATFIGVCRSLWNWVTLGAQNLLGIGTNSKFYIENGGFYYDITPVRAEHTLTNPFTTDGTTTVLVTDASNLAINGDYVTFYGGTAVGGQTILGEYKITVLTGNTYNITLSAAATAATGGGTVYAVYQINTGPSYAAPLSGWGASTWGSGTWGIGASSTDALRIWNQVNWGQNLVYGPRGGPMYYWDATIGIRNSEVALSIATPCVMTTTIVLADKTPITFTTTGALPTGLLPGVTYYVKYITDTTYNLSATSGGASINTSGSQSGAQFISSRGMLLSQLPNSDGYCPLYQNTFTVSDASRFLLVFGTNDYGSYILDPMLIRWSDQESLTTWYPAITNQAGSVRLSHGSKIVTTLQSRQEIVVWTDSSLYSLQYLGPPYVWSSQLLADNVSIAGPNAAVMASGISYWMGVDKFYKYDGRVQTLRCDLRQYIYSDINMLQFDQVFASTNEGFNEVWFFYCSETSNTIDKYVIYNYAEDIWQYGTMTRTAWLDTGLRNYPLAATYSNNIVYQEYGVDDNETATTLPIEASITSSQYDIGDGHNFAFVYRMLPDITFRGSTSGTTPAVTMYLQGLNNSGSGITQSGNAAVTYNGTAPAVINVDEYTGQIYIRIRGRQMQLKITSNTIGVQWQLGSPRIDIRPDGRR</sequence>
<evidence type="ECO:0000313" key="1">
    <source>
        <dbReference type="EMBL" id="CAB4154884.1"/>
    </source>
</evidence>
<reference evidence="1" key="1">
    <citation type="submission" date="2020-04" db="EMBL/GenBank/DDBJ databases">
        <authorList>
            <person name="Chiriac C."/>
            <person name="Salcher M."/>
            <person name="Ghai R."/>
            <person name="Kavagutti S V."/>
        </authorList>
    </citation>
    <scope>NUCLEOTIDE SEQUENCE</scope>
</reference>
<organism evidence="1">
    <name type="scientific">uncultured Caudovirales phage</name>
    <dbReference type="NCBI Taxonomy" id="2100421"/>
    <lineage>
        <taxon>Viruses</taxon>
        <taxon>Duplodnaviria</taxon>
        <taxon>Heunggongvirae</taxon>
        <taxon>Uroviricota</taxon>
        <taxon>Caudoviricetes</taxon>
        <taxon>Peduoviridae</taxon>
        <taxon>Maltschvirus</taxon>
        <taxon>Maltschvirus maltsch</taxon>
    </lineage>
</organism>
<gene>
    <name evidence="1" type="ORF">UFOVP654_39</name>
</gene>
<name>A0A6J5NHI5_9CAUD</name>
<dbReference type="InterPro" id="IPR023366">
    <property type="entry name" value="ATP_synth_asu-like_sf"/>
</dbReference>
<dbReference type="Gene3D" id="2.40.30.20">
    <property type="match status" value="1"/>
</dbReference>
<accession>A0A6J5NHI5</accession>
<protein>
    <submittedName>
        <fullName evidence="1">Uncharacterized protein</fullName>
    </submittedName>
</protein>
<dbReference type="EMBL" id="LR796614">
    <property type="protein sequence ID" value="CAB4154884.1"/>
    <property type="molecule type" value="Genomic_DNA"/>
</dbReference>
<proteinExistence type="predicted"/>